<dbReference type="PANTHER" id="PTHR44051">
    <property type="entry name" value="GLUTATHIONE S-TRANSFERASE-RELATED"/>
    <property type="match status" value="1"/>
</dbReference>
<comment type="similarity">
    <text evidence="1 2">Belongs to the GST superfamily.</text>
</comment>
<dbReference type="AlphaFoldDB" id="A0A6A6H3W7"/>
<dbReference type="SUPFAM" id="SSF52833">
    <property type="entry name" value="Thioredoxin-like"/>
    <property type="match status" value="1"/>
</dbReference>
<dbReference type="PROSITE" id="PS50405">
    <property type="entry name" value="GST_CTER"/>
    <property type="match status" value="1"/>
</dbReference>
<dbReference type="SFLD" id="SFLDG00358">
    <property type="entry name" value="Main_(cytGST)"/>
    <property type="match status" value="1"/>
</dbReference>
<evidence type="ECO:0000313" key="6">
    <source>
        <dbReference type="Proteomes" id="UP000800092"/>
    </source>
</evidence>
<protein>
    <submittedName>
        <fullName evidence="5">Thioredoxin-like protein</fullName>
    </submittedName>
</protein>
<evidence type="ECO:0000259" key="4">
    <source>
        <dbReference type="PROSITE" id="PS50405"/>
    </source>
</evidence>
<dbReference type="Gene3D" id="1.20.1050.10">
    <property type="match status" value="1"/>
</dbReference>
<dbReference type="Gene3D" id="3.40.30.10">
    <property type="entry name" value="Glutaredoxin"/>
    <property type="match status" value="1"/>
</dbReference>
<organism evidence="5 6">
    <name type="scientific">Viridothelium virens</name>
    <name type="common">Speckled blister lichen</name>
    <name type="synonym">Trypethelium virens</name>
    <dbReference type="NCBI Taxonomy" id="1048519"/>
    <lineage>
        <taxon>Eukaryota</taxon>
        <taxon>Fungi</taxon>
        <taxon>Dikarya</taxon>
        <taxon>Ascomycota</taxon>
        <taxon>Pezizomycotina</taxon>
        <taxon>Dothideomycetes</taxon>
        <taxon>Dothideomycetes incertae sedis</taxon>
        <taxon>Trypetheliales</taxon>
        <taxon>Trypetheliaceae</taxon>
        <taxon>Viridothelium</taxon>
    </lineage>
</organism>
<dbReference type="InterPro" id="IPR040079">
    <property type="entry name" value="Glutathione_S-Trfase"/>
</dbReference>
<evidence type="ECO:0000313" key="5">
    <source>
        <dbReference type="EMBL" id="KAF2232508.1"/>
    </source>
</evidence>
<dbReference type="PROSITE" id="PS50404">
    <property type="entry name" value="GST_NTER"/>
    <property type="match status" value="1"/>
</dbReference>
<sequence>MAPPKLYTIKDSGNCYKPRLLAALLNIKLELVEVDYRNDQHHSPEFLAINPRGQIPALVDGDKVFTDSAAILVYLSGYQSDSNTIGALLPFWSNDVVEQAEIVDWVAFATGWIQSGIATARAIIRFRGVSATTQPLLDTATAKGEKSLEILQLRLRTNEWLAVGRPTIADIAVFCYVVLAPQGNISLDPYPAVKSWISRIRNLPGFFAIEGLDDPEYGKRA</sequence>
<feature type="domain" description="GST C-terminal" evidence="4">
    <location>
        <begin position="95"/>
        <end position="221"/>
    </location>
</feature>
<proteinExistence type="inferred from homology"/>
<dbReference type="CDD" id="cd03056">
    <property type="entry name" value="GST_N_4"/>
    <property type="match status" value="1"/>
</dbReference>
<accession>A0A6A6H3W7</accession>
<dbReference type="InterPro" id="IPR036249">
    <property type="entry name" value="Thioredoxin-like_sf"/>
</dbReference>
<gene>
    <name evidence="5" type="ORF">EV356DRAFT_450161</name>
</gene>
<dbReference type="EMBL" id="ML991815">
    <property type="protein sequence ID" value="KAF2232508.1"/>
    <property type="molecule type" value="Genomic_DNA"/>
</dbReference>
<dbReference type="InterPro" id="IPR004046">
    <property type="entry name" value="GST_C"/>
</dbReference>
<dbReference type="InterPro" id="IPR036282">
    <property type="entry name" value="Glutathione-S-Trfase_C_sf"/>
</dbReference>
<evidence type="ECO:0000259" key="3">
    <source>
        <dbReference type="PROSITE" id="PS50404"/>
    </source>
</evidence>
<dbReference type="PANTHER" id="PTHR44051:SF2">
    <property type="entry name" value="HYPOTHETICAL GLUTATHIONE S-TRANSFERASE LIKE PROTEIN"/>
    <property type="match status" value="1"/>
</dbReference>
<dbReference type="Proteomes" id="UP000800092">
    <property type="component" value="Unassembled WGS sequence"/>
</dbReference>
<name>A0A6A6H3W7_VIRVR</name>
<feature type="domain" description="GST N-terminal" evidence="3">
    <location>
        <begin position="2"/>
        <end position="83"/>
    </location>
</feature>
<dbReference type="SUPFAM" id="SSF47616">
    <property type="entry name" value="GST C-terminal domain-like"/>
    <property type="match status" value="1"/>
</dbReference>
<reference evidence="5" key="1">
    <citation type="journal article" date="2020" name="Stud. Mycol.">
        <title>101 Dothideomycetes genomes: a test case for predicting lifestyles and emergence of pathogens.</title>
        <authorList>
            <person name="Haridas S."/>
            <person name="Albert R."/>
            <person name="Binder M."/>
            <person name="Bloem J."/>
            <person name="Labutti K."/>
            <person name="Salamov A."/>
            <person name="Andreopoulos B."/>
            <person name="Baker S."/>
            <person name="Barry K."/>
            <person name="Bills G."/>
            <person name="Bluhm B."/>
            <person name="Cannon C."/>
            <person name="Castanera R."/>
            <person name="Culley D."/>
            <person name="Daum C."/>
            <person name="Ezra D."/>
            <person name="Gonzalez J."/>
            <person name="Henrissat B."/>
            <person name="Kuo A."/>
            <person name="Liang C."/>
            <person name="Lipzen A."/>
            <person name="Lutzoni F."/>
            <person name="Magnuson J."/>
            <person name="Mondo S."/>
            <person name="Nolan M."/>
            <person name="Ohm R."/>
            <person name="Pangilinan J."/>
            <person name="Park H.-J."/>
            <person name="Ramirez L."/>
            <person name="Alfaro M."/>
            <person name="Sun H."/>
            <person name="Tritt A."/>
            <person name="Yoshinaga Y."/>
            <person name="Zwiers L.-H."/>
            <person name="Turgeon B."/>
            <person name="Goodwin S."/>
            <person name="Spatafora J."/>
            <person name="Crous P."/>
            <person name="Grigoriev I."/>
        </authorList>
    </citation>
    <scope>NUCLEOTIDE SEQUENCE</scope>
    <source>
        <strain evidence="5">Tuck. ex Michener</strain>
    </source>
</reference>
<dbReference type="OrthoDB" id="422574at2759"/>
<dbReference type="InterPro" id="IPR010987">
    <property type="entry name" value="Glutathione-S-Trfase_C-like"/>
</dbReference>
<dbReference type="Pfam" id="PF02798">
    <property type="entry name" value="GST_N"/>
    <property type="match status" value="1"/>
</dbReference>
<evidence type="ECO:0000256" key="2">
    <source>
        <dbReference type="RuleBase" id="RU003494"/>
    </source>
</evidence>
<keyword evidence="6" id="KW-1185">Reference proteome</keyword>
<dbReference type="InterPro" id="IPR004045">
    <property type="entry name" value="Glutathione_S-Trfase_N"/>
</dbReference>
<dbReference type="SFLD" id="SFLDS00019">
    <property type="entry name" value="Glutathione_Transferase_(cytos"/>
    <property type="match status" value="1"/>
</dbReference>
<evidence type="ECO:0000256" key="1">
    <source>
        <dbReference type="ARBA" id="ARBA00007409"/>
    </source>
</evidence>
<dbReference type="Pfam" id="PF00043">
    <property type="entry name" value="GST_C"/>
    <property type="match status" value="1"/>
</dbReference>